<organism evidence="1 2">
    <name type="scientific">Actinomadura adrarensis</name>
    <dbReference type="NCBI Taxonomy" id="1819600"/>
    <lineage>
        <taxon>Bacteria</taxon>
        <taxon>Bacillati</taxon>
        <taxon>Actinomycetota</taxon>
        <taxon>Actinomycetes</taxon>
        <taxon>Streptosporangiales</taxon>
        <taxon>Thermomonosporaceae</taxon>
        <taxon>Actinomadura</taxon>
    </lineage>
</organism>
<accession>A0ABW3CBD4</accession>
<name>A0ABW3CBD4_9ACTN</name>
<evidence type="ECO:0000313" key="1">
    <source>
        <dbReference type="EMBL" id="MFD0851830.1"/>
    </source>
</evidence>
<evidence type="ECO:0000313" key="2">
    <source>
        <dbReference type="Proteomes" id="UP001597083"/>
    </source>
</evidence>
<evidence type="ECO:0008006" key="3">
    <source>
        <dbReference type="Google" id="ProtNLM"/>
    </source>
</evidence>
<dbReference type="SUPFAM" id="SSF54909">
    <property type="entry name" value="Dimeric alpha+beta barrel"/>
    <property type="match status" value="1"/>
</dbReference>
<dbReference type="Gene3D" id="3.30.70.1060">
    <property type="entry name" value="Dimeric alpha+beta barrel"/>
    <property type="match status" value="1"/>
</dbReference>
<gene>
    <name evidence="1" type="ORF">ACFQ07_06340</name>
</gene>
<keyword evidence="2" id="KW-1185">Reference proteome</keyword>
<dbReference type="InterPro" id="IPR011008">
    <property type="entry name" value="Dimeric_a/b-barrel"/>
</dbReference>
<comment type="caution">
    <text evidence="1">The sequence shown here is derived from an EMBL/GenBank/DDBJ whole genome shotgun (WGS) entry which is preliminary data.</text>
</comment>
<reference evidence="2" key="1">
    <citation type="journal article" date="2019" name="Int. J. Syst. Evol. Microbiol.">
        <title>The Global Catalogue of Microorganisms (GCM) 10K type strain sequencing project: providing services to taxonomists for standard genome sequencing and annotation.</title>
        <authorList>
            <consortium name="The Broad Institute Genomics Platform"/>
            <consortium name="The Broad Institute Genome Sequencing Center for Infectious Disease"/>
            <person name="Wu L."/>
            <person name="Ma J."/>
        </authorList>
    </citation>
    <scope>NUCLEOTIDE SEQUENCE [LARGE SCALE GENOMIC DNA]</scope>
    <source>
        <strain evidence="2">JCM 31696</strain>
    </source>
</reference>
<protein>
    <recommendedName>
        <fullName evidence="3">YCII-related domain-containing protein</fullName>
    </recommendedName>
</protein>
<dbReference type="Proteomes" id="UP001597083">
    <property type="component" value="Unassembled WGS sequence"/>
</dbReference>
<dbReference type="EMBL" id="JBHTIR010000822">
    <property type="protein sequence ID" value="MFD0851830.1"/>
    <property type="molecule type" value="Genomic_DNA"/>
</dbReference>
<sequence length="66" mass="7199">MKYLLIIHMNDEAFGNLTEAERDELMNYHDGFQKSLRESGEFVGTEALAGPDASAVVKVTDGVPAV</sequence>
<proteinExistence type="predicted"/>
<feature type="non-terminal residue" evidence="1">
    <location>
        <position position="66"/>
    </location>
</feature>